<gene>
    <name evidence="1" type="ORF">PXX05_01000</name>
</gene>
<reference evidence="1 2" key="1">
    <citation type="submission" date="2023-02" db="EMBL/GenBank/DDBJ databases">
        <title>Genome Sequence of L. cardiaca H63T.</title>
        <authorList>
            <person name="Lopez A.E."/>
            <person name="Cianciotto N.P."/>
        </authorList>
    </citation>
    <scope>NUCLEOTIDE SEQUENCE [LARGE SCALE GENOMIC DNA]</scope>
    <source>
        <strain evidence="1 2">H63</strain>
    </source>
</reference>
<dbReference type="RefSeq" id="WP_275089196.1">
    <property type="nucleotide sequence ID" value="NZ_CP119078.1"/>
</dbReference>
<evidence type="ECO:0000313" key="1">
    <source>
        <dbReference type="EMBL" id="WED43384.1"/>
    </source>
</evidence>
<organism evidence="1 2">
    <name type="scientific">Legionella cardiaca</name>
    <dbReference type="NCBI Taxonomy" id="1071983"/>
    <lineage>
        <taxon>Bacteria</taxon>
        <taxon>Pseudomonadati</taxon>
        <taxon>Pseudomonadota</taxon>
        <taxon>Gammaproteobacteria</taxon>
        <taxon>Legionellales</taxon>
        <taxon>Legionellaceae</taxon>
        <taxon>Legionella</taxon>
    </lineage>
</organism>
<proteinExistence type="predicted"/>
<accession>A0ABY8ARS6</accession>
<sequence>MWDLLDTISINKNAFHHHNNSFKLGDELKLNEVMVVGFSLCPDL</sequence>
<protein>
    <submittedName>
        <fullName evidence="1">Uncharacterized protein</fullName>
    </submittedName>
</protein>
<name>A0ABY8ARS6_9GAMM</name>
<keyword evidence="2" id="KW-1185">Reference proteome</keyword>
<dbReference type="Proteomes" id="UP001222087">
    <property type="component" value="Chromosome"/>
</dbReference>
<dbReference type="EMBL" id="CP119078">
    <property type="protein sequence ID" value="WED43384.1"/>
    <property type="molecule type" value="Genomic_DNA"/>
</dbReference>
<evidence type="ECO:0000313" key="2">
    <source>
        <dbReference type="Proteomes" id="UP001222087"/>
    </source>
</evidence>